<dbReference type="InterPro" id="IPR033985">
    <property type="entry name" value="SusD-like_N"/>
</dbReference>
<feature type="domain" description="SusD-like N-terminal" evidence="7">
    <location>
        <begin position="85"/>
        <end position="219"/>
    </location>
</feature>
<evidence type="ECO:0000313" key="9">
    <source>
        <dbReference type="Proteomes" id="UP000625283"/>
    </source>
</evidence>
<dbReference type="PROSITE" id="PS51257">
    <property type="entry name" value="PROKAR_LIPOPROTEIN"/>
    <property type="match status" value="1"/>
</dbReference>
<comment type="subcellular location">
    <subcellularLocation>
        <location evidence="1">Cell outer membrane</location>
    </subcellularLocation>
</comment>
<evidence type="ECO:0000256" key="3">
    <source>
        <dbReference type="ARBA" id="ARBA00022729"/>
    </source>
</evidence>
<evidence type="ECO:0000256" key="1">
    <source>
        <dbReference type="ARBA" id="ARBA00004442"/>
    </source>
</evidence>
<comment type="similarity">
    <text evidence="2">Belongs to the SusD family.</text>
</comment>
<keyword evidence="4" id="KW-0472">Membrane</keyword>
<protein>
    <submittedName>
        <fullName evidence="8">RagB/SusD family nutrient uptake outer membrane protein</fullName>
    </submittedName>
</protein>
<accession>A0ABS1QYW6</accession>
<evidence type="ECO:0000259" key="6">
    <source>
        <dbReference type="Pfam" id="PF07980"/>
    </source>
</evidence>
<dbReference type="Gene3D" id="1.25.40.390">
    <property type="match status" value="1"/>
</dbReference>
<sequence>MKTIYLVTGLLIAFSLISCEKFLSENASNVDGIPNSLKDLRYLLDYERDVNLFYPATLEAGTDDYCLNEQGFNGLQERFKGIYIWQDKGLSQSNWLVPYRLITRANIVLETLERLDDKNPVLRKQLEGEALFLRGTAFFYLAQSFCHPYRWGKDNRGLGLVLRLDSDVEIVIPRASLEDTYVQMLTDLKNALDLLPEYSEYITRPNKSTAAAMLARLYLAIENYEDAEKMVDIALSFNDKLLDYNSVDSLAAYPFTVNGNPELMYIAGSSDAGNYTMGRNAFVAPKAYELYEPNDLRKVVCFEKSLEGVKFKGSYYGTDVGYFSGIAVNELYLIKAECLARGKELANSTDYLNQLLQKRYKVNGFIKLSFNNSDDLLKRILLERRKELIFRGIRWMDLRRLNAYPEHAITLEREITRNSIAETIRLEPNSLEYTYLIPIEAVKFGHYEQNQR</sequence>
<dbReference type="SUPFAM" id="SSF48452">
    <property type="entry name" value="TPR-like"/>
    <property type="match status" value="1"/>
</dbReference>
<dbReference type="InterPro" id="IPR012944">
    <property type="entry name" value="SusD_RagB_dom"/>
</dbReference>
<dbReference type="InterPro" id="IPR011990">
    <property type="entry name" value="TPR-like_helical_dom_sf"/>
</dbReference>
<comment type="caution">
    <text evidence="8">The sequence shown here is derived from an EMBL/GenBank/DDBJ whole genome shotgun (WGS) entry which is preliminary data.</text>
</comment>
<keyword evidence="9" id="KW-1185">Reference proteome</keyword>
<dbReference type="RefSeq" id="WP_202101432.1">
    <property type="nucleotide sequence ID" value="NZ_JAERTY010000001.1"/>
</dbReference>
<evidence type="ECO:0000256" key="2">
    <source>
        <dbReference type="ARBA" id="ARBA00006275"/>
    </source>
</evidence>
<organism evidence="8 9">
    <name type="scientific">Sphingobacterium faecale</name>
    <dbReference type="NCBI Taxonomy" id="2803775"/>
    <lineage>
        <taxon>Bacteria</taxon>
        <taxon>Pseudomonadati</taxon>
        <taxon>Bacteroidota</taxon>
        <taxon>Sphingobacteriia</taxon>
        <taxon>Sphingobacteriales</taxon>
        <taxon>Sphingobacteriaceae</taxon>
        <taxon>Sphingobacterium</taxon>
    </lineage>
</organism>
<dbReference type="Proteomes" id="UP000625283">
    <property type="component" value="Unassembled WGS sequence"/>
</dbReference>
<name>A0ABS1QYW6_9SPHI</name>
<reference evidence="8 9" key="1">
    <citation type="submission" date="2021-01" db="EMBL/GenBank/DDBJ databases">
        <title>C459-1 draft genome sequence.</title>
        <authorList>
            <person name="Zhang X.-F."/>
        </authorList>
    </citation>
    <scope>NUCLEOTIDE SEQUENCE [LARGE SCALE GENOMIC DNA]</scope>
    <source>
        <strain evidence="9">C459-1</strain>
    </source>
</reference>
<evidence type="ECO:0000256" key="4">
    <source>
        <dbReference type="ARBA" id="ARBA00023136"/>
    </source>
</evidence>
<dbReference type="EMBL" id="JAERTY010000001">
    <property type="protein sequence ID" value="MBL1407644.1"/>
    <property type="molecule type" value="Genomic_DNA"/>
</dbReference>
<gene>
    <name evidence="8" type="ORF">JKG61_02640</name>
</gene>
<dbReference type="Pfam" id="PF14322">
    <property type="entry name" value="SusD-like_3"/>
    <property type="match status" value="1"/>
</dbReference>
<evidence type="ECO:0000256" key="5">
    <source>
        <dbReference type="ARBA" id="ARBA00023237"/>
    </source>
</evidence>
<dbReference type="Pfam" id="PF07980">
    <property type="entry name" value="SusD_RagB"/>
    <property type="match status" value="1"/>
</dbReference>
<keyword evidence="3" id="KW-0732">Signal</keyword>
<evidence type="ECO:0000259" key="7">
    <source>
        <dbReference type="Pfam" id="PF14322"/>
    </source>
</evidence>
<keyword evidence="5" id="KW-0998">Cell outer membrane</keyword>
<feature type="domain" description="RagB/SusD" evidence="6">
    <location>
        <begin position="330"/>
        <end position="402"/>
    </location>
</feature>
<proteinExistence type="inferred from homology"/>
<evidence type="ECO:0000313" key="8">
    <source>
        <dbReference type="EMBL" id="MBL1407644.1"/>
    </source>
</evidence>